<proteinExistence type="predicted"/>
<sequence length="119" mass="13562">MNKPILPLMLCVLLSGCLNVGSGFRVPPDASARWKLCNEDKIYPAKKTPPEASRAKRDEMLRQMNLYGQRKLDDMFSCGYDPIGGGTSRADACVRKKDWYRSGKDIYPENKIYEQCQHD</sequence>
<dbReference type="RefSeq" id="WP_003682572.1">
    <property type="nucleotide sequence ID" value="NZ_ACEN01000108.1"/>
</dbReference>
<evidence type="ECO:0000313" key="1">
    <source>
        <dbReference type="EMBL" id="EEG32463.1"/>
    </source>
</evidence>
<evidence type="ECO:0008006" key="3">
    <source>
        <dbReference type="Google" id="ProtNLM"/>
    </source>
</evidence>
<dbReference type="EMBL" id="ACEN01000108">
    <property type="protein sequence ID" value="EEG32463.1"/>
    <property type="molecule type" value="Genomic_DNA"/>
</dbReference>
<protein>
    <recommendedName>
        <fullName evidence="3">Lipoprotein</fullName>
    </recommendedName>
</protein>
<keyword evidence="2" id="KW-1185">Reference proteome</keyword>
<accession>C0ER97</accession>
<dbReference type="PROSITE" id="PS51257">
    <property type="entry name" value="PROKAR_LIPOPROTEIN"/>
    <property type="match status" value="1"/>
</dbReference>
<organism evidence="1 2">
    <name type="scientific">Neisseria flavescens NRL30031/H210</name>
    <dbReference type="NCBI Taxonomy" id="546264"/>
    <lineage>
        <taxon>Bacteria</taxon>
        <taxon>Pseudomonadati</taxon>
        <taxon>Pseudomonadota</taxon>
        <taxon>Betaproteobacteria</taxon>
        <taxon>Neisseriales</taxon>
        <taxon>Neisseriaceae</taxon>
        <taxon>Neisseria</taxon>
    </lineage>
</organism>
<evidence type="ECO:0000313" key="2">
    <source>
        <dbReference type="Proteomes" id="UP000004457"/>
    </source>
</evidence>
<dbReference type="AlphaFoldDB" id="C0ER97"/>
<dbReference type="Proteomes" id="UP000004457">
    <property type="component" value="Unassembled WGS sequence"/>
</dbReference>
<gene>
    <name evidence="1" type="ORF">NEIFLAOT_02498</name>
</gene>
<dbReference type="GeneID" id="49971385"/>
<name>C0ER97_NEIFL</name>
<reference evidence="1 2" key="1">
    <citation type="submission" date="2009-01" db="EMBL/GenBank/DDBJ databases">
        <authorList>
            <person name="Fulton L."/>
            <person name="Clifton S."/>
            <person name="Chinwalla A.T."/>
            <person name="Mitreva M."/>
            <person name="Sodergren E."/>
            <person name="Weinstock G."/>
            <person name="Clifton S."/>
            <person name="Dooling D.J."/>
            <person name="Fulton B."/>
            <person name="Minx P."/>
            <person name="Pepin K.H."/>
            <person name="Johnson M."/>
            <person name="Bhonagiri V."/>
            <person name="Nash W.E."/>
            <person name="Mardis E.R."/>
            <person name="Wilson R.K."/>
        </authorList>
    </citation>
    <scope>NUCLEOTIDE SEQUENCE [LARGE SCALE GENOMIC DNA]</scope>
    <source>
        <strain evidence="1 2">NRL30031/H210</strain>
    </source>
</reference>
<comment type="caution">
    <text evidence="1">The sequence shown here is derived from an EMBL/GenBank/DDBJ whole genome shotgun (WGS) entry which is preliminary data.</text>
</comment>